<organism evidence="2 3">
    <name type="scientific">Clostridium ganghwense</name>
    <dbReference type="NCBI Taxonomy" id="312089"/>
    <lineage>
        <taxon>Bacteria</taxon>
        <taxon>Bacillati</taxon>
        <taxon>Bacillota</taxon>
        <taxon>Clostridia</taxon>
        <taxon>Eubacteriales</taxon>
        <taxon>Clostridiaceae</taxon>
        <taxon>Clostridium</taxon>
    </lineage>
</organism>
<keyword evidence="3" id="KW-1185">Reference proteome</keyword>
<keyword evidence="1" id="KW-0812">Transmembrane</keyword>
<accession>A0ABT4CTZ1</accession>
<dbReference type="EMBL" id="JAPQES010000007">
    <property type="protein sequence ID" value="MCY6372535.1"/>
    <property type="molecule type" value="Genomic_DNA"/>
</dbReference>
<feature type="transmembrane region" description="Helical" evidence="1">
    <location>
        <begin position="12"/>
        <end position="40"/>
    </location>
</feature>
<evidence type="ECO:0000313" key="2">
    <source>
        <dbReference type="EMBL" id="MCY6372535.1"/>
    </source>
</evidence>
<feature type="transmembrane region" description="Helical" evidence="1">
    <location>
        <begin position="46"/>
        <end position="62"/>
    </location>
</feature>
<proteinExistence type="predicted"/>
<dbReference type="PANTHER" id="PTHR37304:SF1">
    <property type="entry name" value="MEMBRANE PROTEIN"/>
    <property type="match status" value="1"/>
</dbReference>
<name>A0ABT4CTZ1_9CLOT</name>
<gene>
    <name evidence="2" type="ORF">OXH55_18045</name>
</gene>
<comment type="caution">
    <text evidence="2">The sequence shown here is derived from an EMBL/GenBank/DDBJ whole genome shotgun (WGS) entry which is preliminary data.</text>
</comment>
<sequence>MYKLSLIDKISFFLIIVGAINWGLIGLFNLNLVNLLLGFIPLVERIVYILVGLAGINTILFIKKSKFSK</sequence>
<dbReference type="Proteomes" id="UP001079657">
    <property type="component" value="Unassembled WGS sequence"/>
</dbReference>
<reference evidence="2" key="1">
    <citation type="submission" date="2022-12" db="EMBL/GenBank/DDBJ databases">
        <authorList>
            <person name="Wang J."/>
        </authorList>
    </citation>
    <scope>NUCLEOTIDE SEQUENCE</scope>
    <source>
        <strain evidence="2">HY-42-06</strain>
    </source>
</reference>
<evidence type="ECO:0000256" key="1">
    <source>
        <dbReference type="SAM" id="Phobius"/>
    </source>
</evidence>
<dbReference type="InterPro" id="IPR007211">
    <property type="entry name" value="DUF378"/>
</dbReference>
<dbReference type="PANTHER" id="PTHR37304">
    <property type="entry name" value="MEMBRANE PROTEIN-RELATED"/>
    <property type="match status" value="1"/>
</dbReference>
<keyword evidence="1" id="KW-1133">Transmembrane helix</keyword>
<dbReference type="Pfam" id="PF04070">
    <property type="entry name" value="DUF378"/>
    <property type="match status" value="1"/>
</dbReference>
<keyword evidence="1" id="KW-0472">Membrane</keyword>
<dbReference type="RefSeq" id="WP_268051539.1">
    <property type="nucleotide sequence ID" value="NZ_JAPQES010000007.1"/>
</dbReference>
<protein>
    <submittedName>
        <fullName evidence="2">DUF378 domain-containing protein</fullName>
    </submittedName>
</protein>
<evidence type="ECO:0000313" key="3">
    <source>
        <dbReference type="Proteomes" id="UP001079657"/>
    </source>
</evidence>